<feature type="region of interest" description="Disordered" evidence="13">
    <location>
        <begin position="1"/>
        <end position="22"/>
    </location>
</feature>
<dbReference type="InParanoid" id="A0A2Y9FIS8"/>
<evidence type="ECO:0000256" key="6">
    <source>
        <dbReference type="ARBA" id="ARBA00023054"/>
    </source>
</evidence>
<name>A0A2Y9FIS8_PHYMC</name>
<keyword evidence="14" id="KW-1185">Reference proteome</keyword>
<dbReference type="GeneID" id="102973151"/>
<reference evidence="15" key="1">
    <citation type="submission" date="2025-08" db="UniProtKB">
        <authorList>
            <consortium name="RefSeq"/>
        </authorList>
    </citation>
    <scope>IDENTIFICATION</scope>
    <source>
        <tissue evidence="15">Muscle</tissue>
    </source>
</reference>
<keyword evidence="9" id="KW-0966">Cell projection</keyword>
<evidence type="ECO:0000256" key="7">
    <source>
        <dbReference type="ARBA" id="ARBA00023069"/>
    </source>
</evidence>
<sequence>MFPSCRDNMQPPETQHSSSQSRRRRKFATLDWFPEPSLLLWLLDRWAFSLPLLDSKEIRPKTKEKGTKAGTQKKKRNAAVDEADVETESIHRLALLEKELLQDHLALWRDEARRAKASEDQLKQRIQELEAELEGAWSEGKAIYAEMRRQCCTLQEAMETQSRQLEEEVRGLREQLEMCQREAEATQREAVRAIGEWDRTLAQLRDHVADMEAKYEEILHDSLDWLSAKLRPAVKPQWDGAVLRRHARHNEQLRQFGLNPLDL</sequence>
<dbReference type="RefSeq" id="XP_007124286.3">
    <property type="nucleotide sequence ID" value="XM_007124224.3"/>
</dbReference>
<evidence type="ECO:0000256" key="10">
    <source>
        <dbReference type="ARBA" id="ARBA00044754"/>
    </source>
</evidence>
<dbReference type="AlphaFoldDB" id="A0A2Y9FIS8"/>
<evidence type="ECO:0000256" key="4">
    <source>
        <dbReference type="ARBA" id="ARBA00022490"/>
    </source>
</evidence>
<dbReference type="FunCoup" id="A0A2Y9FIS8">
    <property type="interactions" value="12"/>
</dbReference>
<evidence type="ECO:0000313" key="14">
    <source>
        <dbReference type="Proteomes" id="UP000248484"/>
    </source>
</evidence>
<evidence type="ECO:0000256" key="3">
    <source>
        <dbReference type="ARBA" id="ARBA00011248"/>
    </source>
</evidence>
<dbReference type="PANTHER" id="PTHR28656">
    <property type="entry name" value="COILED-COIL DOMAIN-CONTAINING PROTEIN 153"/>
    <property type="match status" value="1"/>
</dbReference>
<keyword evidence="5" id="KW-0282">Flagellum</keyword>
<dbReference type="KEGG" id="pcad:102973151"/>
<evidence type="ECO:0000256" key="9">
    <source>
        <dbReference type="ARBA" id="ARBA00023273"/>
    </source>
</evidence>
<feature type="coiled-coil region" evidence="12">
    <location>
        <begin position="105"/>
        <end position="221"/>
    </location>
</feature>
<accession>A0A2Y9FIS8</accession>
<gene>
    <name evidence="15" type="primary">DRC12</name>
</gene>
<dbReference type="OrthoDB" id="10264405at2759"/>
<organism evidence="14 15">
    <name type="scientific">Physeter macrocephalus</name>
    <name type="common">Sperm whale</name>
    <name type="synonym">Physeter catodon</name>
    <dbReference type="NCBI Taxonomy" id="9755"/>
    <lineage>
        <taxon>Eukaryota</taxon>
        <taxon>Metazoa</taxon>
        <taxon>Chordata</taxon>
        <taxon>Craniata</taxon>
        <taxon>Vertebrata</taxon>
        <taxon>Euteleostomi</taxon>
        <taxon>Mammalia</taxon>
        <taxon>Eutheria</taxon>
        <taxon>Laurasiatheria</taxon>
        <taxon>Artiodactyla</taxon>
        <taxon>Whippomorpha</taxon>
        <taxon>Cetacea</taxon>
        <taxon>Odontoceti</taxon>
        <taxon>Physeteridae</taxon>
        <taxon>Physeter</taxon>
    </lineage>
</organism>
<dbReference type="InterPro" id="IPR033585">
    <property type="entry name" value="DRC12-like"/>
</dbReference>
<dbReference type="Proteomes" id="UP000248484">
    <property type="component" value="Chromosome 16"/>
</dbReference>
<keyword evidence="7" id="KW-0969">Cilium</keyword>
<evidence type="ECO:0000256" key="8">
    <source>
        <dbReference type="ARBA" id="ARBA00023212"/>
    </source>
</evidence>
<keyword evidence="4" id="KW-0963">Cytoplasm</keyword>
<evidence type="ECO:0000256" key="5">
    <source>
        <dbReference type="ARBA" id="ARBA00022846"/>
    </source>
</evidence>
<evidence type="ECO:0000256" key="1">
    <source>
        <dbReference type="ARBA" id="ARBA00003029"/>
    </source>
</evidence>
<evidence type="ECO:0000313" key="15">
    <source>
        <dbReference type="RefSeq" id="XP_007124286.3"/>
    </source>
</evidence>
<evidence type="ECO:0000256" key="11">
    <source>
        <dbReference type="ARBA" id="ARBA00044800"/>
    </source>
</evidence>
<comment type="function">
    <text evidence="1">Component of the nexin-dynein regulatory complex (N-DRC), a key regulator of ciliary/flagellar motility which maintains the alignment and integrity of the distal axoneme and regulates microtubule sliding in motile axonemes.</text>
</comment>
<protein>
    <recommendedName>
        <fullName evidence="11">Dynein regulatory complex protein 12</fullName>
    </recommendedName>
</protein>
<keyword evidence="8" id="KW-0206">Cytoskeleton</keyword>
<proteinExistence type="inferred from homology"/>
<comment type="similarity">
    <text evidence="10">Belongs to the DRC12 family.</text>
</comment>
<evidence type="ECO:0000256" key="13">
    <source>
        <dbReference type="SAM" id="MobiDB-lite"/>
    </source>
</evidence>
<feature type="region of interest" description="Disordered" evidence="13">
    <location>
        <begin position="61"/>
        <end position="80"/>
    </location>
</feature>
<comment type="subunit">
    <text evidence="3">Component of the nexin-dynein regulatory complex (N-DRC).</text>
</comment>
<evidence type="ECO:0000256" key="12">
    <source>
        <dbReference type="SAM" id="Coils"/>
    </source>
</evidence>
<evidence type="ECO:0000256" key="2">
    <source>
        <dbReference type="ARBA" id="ARBA00004611"/>
    </source>
</evidence>
<comment type="subcellular location">
    <subcellularLocation>
        <location evidence="2">Cytoplasm</location>
        <location evidence="2">Cytoskeleton</location>
        <location evidence="2">Flagellum axoneme</location>
    </subcellularLocation>
</comment>
<dbReference type="PANTHER" id="PTHR28656:SF1">
    <property type="entry name" value="COILED-COIL DOMAIN-CONTAINING PROTEIN 153"/>
    <property type="match status" value="1"/>
</dbReference>
<keyword evidence="6 12" id="KW-0175">Coiled coil</keyword>